<keyword evidence="5" id="KW-0539">Nucleus</keyword>
<dbReference type="Proteomes" id="UP000031516">
    <property type="component" value="Unassembled WGS sequence"/>
</dbReference>
<evidence type="ECO:0000313" key="9">
    <source>
        <dbReference type="Proteomes" id="UP000031516"/>
    </source>
</evidence>
<dbReference type="SUPFAM" id="SSF57701">
    <property type="entry name" value="Zn2/Cys6 DNA-binding domain"/>
    <property type="match status" value="1"/>
</dbReference>
<evidence type="ECO:0000256" key="2">
    <source>
        <dbReference type="ARBA" id="ARBA00022723"/>
    </source>
</evidence>
<dbReference type="GO" id="GO:0005634">
    <property type="term" value="C:nucleus"/>
    <property type="evidence" value="ECO:0007669"/>
    <property type="project" value="UniProtKB-SubCell"/>
</dbReference>
<feature type="compositionally biased region" description="Low complexity" evidence="6">
    <location>
        <begin position="122"/>
        <end position="133"/>
    </location>
</feature>
<feature type="region of interest" description="Disordered" evidence="6">
    <location>
        <begin position="1"/>
        <end position="59"/>
    </location>
</feature>
<name>A0A0A8L140_9SACH</name>
<evidence type="ECO:0000256" key="1">
    <source>
        <dbReference type="ARBA" id="ARBA00004123"/>
    </source>
</evidence>
<dbReference type="Pfam" id="PF04082">
    <property type="entry name" value="Fungal_trans"/>
    <property type="match status" value="1"/>
</dbReference>
<dbReference type="InterPro" id="IPR050987">
    <property type="entry name" value="AtrR-like"/>
</dbReference>
<dbReference type="Gene3D" id="4.10.240.10">
    <property type="entry name" value="Zn(2)-C6 fungal-type DNA-binding domain"/>
    <property type="match status" value="1"/>
</dbReference>
<comment type="caution">
    <text evidence="8">The sequence shown here is derived from an EMBL/GenBank/DDBJ whole genome shotgun (WGS) entry which is preliminary data.</text>
</comment>
<feature type="compositionally biased region" description="Gly residues" evidence="6">
    <location>
        <begin position="35"/>
        <end position="51"/>
    </location>
</feature>
<keyword evidence="2" id="KW-0479">Metal-binding</keyword>
<dbReference type="GO" id="GO:0008270">
    <property type="term" value="F:zinc ion binding"/>
    <property type="evidence" value="ECO:0007669"/>
    <property type="project" value="InterPro"/>
</dbReference>
<dbReference type="SMART" id="SM00066">
    <property type="entry name" value="GAL4"/>
    <property type="match status" value="1"/>
</dbReference>
<sequence>MYQAGVPHSGHSQEAGVVAGVTSSNNGDSNNVNGTGNGSNGSTGSTAGAGSGSRPRSKVSRACDSCRKKKIKCSGTMPCKSCQTYGCDCIFSQLPTGVSKRRKRNAKNDSSSATNGINCLDNGSSHSGSVSNSHGDEKTNTPSITLLDDATISKIYKRLQEREAGEVTAASAAASASASASRSEVAAPAISPAIAPQAQAGISPNAALVPGVNAKAQNGFVSASRLASDPVVTSTNEDGLVNTGQSISNSARSPVLYISQAELESRIIKLKECILALQREGVPQSESIMYAIKNIESEIKTLEKKLARPTIDSAAISNLERNKDKSICLEAKLLKNHSGNQVNLNQYVKINTNILENYLNKPPMVDVRYGLCYSGQWLSLRGVGYFVKDYFKKDSCHAKEVEVKENLYLILRHFDINSAVENKNSECWGAPLEFYCLNFSINVSKDKRVLHLMKKIPDSLLNRLFATKPEFKSENWIHLLDHTSQHSVHLAMDAFHWIIALMETNRIDYQKVCKKHKLLAQQNGDNITKETLFFVETEELLFSLALHFFKEVSISRTNSEPVQFLEDALDFVMNIFWIDGHQIFTYLLSSVVQMLRLYGIDHWETYLVMDERMADARRSLWWKAFFWDQYSVFVTGSRPIFNAADFQAPLFPRFVRKLKFVDHQDLMRNFDKQYTMENVDFSGPDVSLRGLIGFVIFLSCFFSQQFQAKVLYGDRFSNFRTVALGPSEKLKLAEEVLSELRLYKQRLDILNASLRRYIEAEPKKVDTADDPDFEDPGIYWYVITTEASFTYCVVSTAHIVARLNLNPEDAKISQEIIAFRKNLAPSWKSTVRHLEHNNDIYDLFFMSKLIMLLAVSYVGENLAYFKHADFDDICSFVKVCRFFEYSGINCNFIENTRIQRSLLQTQFLIKILVRGVISLYYQAHGKTIDDLLTEIASSEHPEYKDTIIQLFDTSFNYFSPILNDLKESELHLQVKSMLTETLGNGDLAVPSSIFFDDIFPTYTSGGSVPSGNISATEQGNTPSDHVNEAVDAVSINTNSADQKTNLQSTNPILGHCPNNGVNQAFNASDRTEAFQNFGSASSPVAKLSENYDRTEQSTTLNLGTIYDFADHGDFDQLFSFIWDDFVDGPTTSSAKR</sequence>
<evidence type="ECO:0000313" key="8">
    <source>
        <dbReference type="EMBL" id="CDO91924.1"/>
    </source>
</evidence>
<feature type="region of interest" description="Disordered" evidence="6">
    <location>
        <begin position="98"/>
        <end position="144"/>
    </location>
</feature>
<dbReference type="GO" id="GO:0006351">
    <property type="term" value="P:DNA-templated transcription"/>
    <property type="evidence" value="ECO:0007669"/>
    <property type="project" value="InterPro"/>
</dbReference>
<dbReference type="AlphaFoldDB" id="A0A0A8L140"/>
<dbReference type="EMBL" id="CCBQ010000004">
    <property type="protein sequence ID" value="CDO91924.1"/>
    <property type="molecule type" value="Genomic_DNA"/>
</dbReference>
<feature type="domain" description="Zn(2)-C6 fungal-type" evidence="7">
    <location>
        <begin position="62"/>
        <end position="91"/>
    </location>
</feature>
<proteinExistence type="predicted"/>
<dbReference type="PROSITE" id="PS50048">
    <property type="entry name" value="ZN2_CY6_FUNGAL_2"/>
    <property type="match status" value="1"/>
</dbReference>
<evidence type="ECO:0000256" key="5">
    <source>
        <dbReference type="ARBA" id="ARBA00023242"/>
    </source>
</evidence>
<accession>A0A0A8L140</accession>
<evidence type="ECO:0000256" key="6">
    <source>
        <dbReference type="SAM" id="MobiDB-lite"/>
    </source>
</evidence>
<dbReference type="GO" id="GO:0045944">
    <property type="term" value="P:positive regulation of transcription by RNA polymerase II"/>
    <property type="evidence" value="ECO:0007669"/>
    <property type="project" value="UniProtKB-ARBA"/>
</dbReference>
<gene>
    <name evidence="8" type="ORF">KLDO_g254</name>
</gene>
<dbReference type="PANTHER" id="PTHR46910:SF3">
    <property type="entry name" value="HALOTOLERANCE PROTEIN 9-RELATED"/>
    <property type="match status" value="1"/>
</dbReference>
<dbReference type="GO" id="GO:0003677">
    <property type="term" value="F:DNA binding"/>
    <property type="evidence" value="ECO:0007669"/>
    <property type="project" value="UniProtKB-KW"/>
</dbReference>
<dbReference type="PROSITE" id="PS00463">
    <property type="entry name" value="ZN2_CY6_FUNGAL_1"/>
    <property type="match status" value="1"/>
</dbReference>
<dbReference type="GO" id="GO:0000981">
    <property type="term" value="F:DNA-binding transcription factor activity, RNA polymerase II-specific"/>
    <property type="evidence" value="ECO:0007669"/>
    <property type="project" value="InterPro"/>
</dbReference>
<evidence type="ECO:0000256" key="4">
    <source>
        <dbReference type="ARBA" id="ARBA00023125"/>
    </source>
</evidence>
<dbReference type="InterPro" id="IPR036864">
    <property type="entry name" value="Zn2-C6_fun-type_DNA-bd_sf"/>
</dbReference>
<feature type="compositionally biased region" description="Polar residues" evidence="6">
    <location>
        <begin position="108"/>
        <end position="117"/>
    </location>
</feature>
<evidence type="ECO:0000256" key="3">
    <source>
        <dbReference type="ARBA" id="ARBA00022833"/>
    </source>
</evidence>
<keyword evidence="9" id="KW-1185">Reference proteome</keyword>
<reference evidence="8 9" key="1">
    <citation type="submission" date="2014-03" db="EMBL/GenBank/DDBJ databases">
        <title>The genome of Kluyveromyces dobzhanskii.</title>
        <authorList>
            <person name="Nystedt B."/>
            <person name="Astrom S."/>
        </authorList>
    </citation>
    <scope>NUCLEOTIDE SEQUENCE [LARGE SCALE GENOMIC DNA]</scope>
    <source>
        <strain evidence="8 9">CBS 2104</strain>
    </source>
</reference>
<keyword evidence="4" id="KW-0238">DNA-binding</keyword>
<dbReference type="PANTHER" id="PTHR46910">
    <property type="entry name" value="TRANSCRIPTION FACTOR PDR1"/>
    <property type="match status" value="1"/>
</dbReference>
<feature type="compositionally biased region" description="Low complexity" evidence="6">
    <location>
        <begin position="20"/>
        <end position="34"/>
    </location>
</feature>
<comment type="subcellular location">
    <subcellularLocation>
        <location evidence="1">Nucleus</location>
    </subcellularLocation>
</comment>
<protein>
    <submittedName>
        <fullName evidence="8">WGS project CCBQ000000000 data, contig 00107</fullName>
    </submittedName>
</protein>
<keyword evidence="3" id="KW-0862">Zinc</keyword>
<organism evidence="8 9">
    <name type="scientific">Kluyveromyces dobzhanskii CBS 2104</name>
    <dbReference type="NCBI Taxonomy" id="1427455"/>
    <lineage>
        <taxon>Eukaryota</taxon>
        <taxon>Fungi</taxon>
        <taxon>Dikarya</taxon>
        <taxon>Ascomycota</taxon>
        <taxon>Saccharomycotina</taxon>
        <taxon>Saccharomycetes</taxon>
        <taxon>Saccharomycetales</taxon>
        <taxon>Saccharomycetaceae</taxon>
        <taxon>Kluyveromyces</taxon>
    </lineage>
</organism>
<dbReference type="InterPro" id="IPR007219">
    <property type="entry name" value="XnlR_reg_dom"/>
</dbReference>
<dbReference type="Pfam" id="PF00172">
    <property type="entry name" value="Zn_clus"/>
    <property type="match status" value="1"/>
</dbReference>
<evidence type="ECO:0000259" key="7">
    <source>
        <dbReference type="PROSITE" id="PS50048"/>
    </source>
</evidence>
<dbReference type="CDD" id="cd00067">
    <property type="entry name" value="GAL4"/>
    <property type="match status" value="1"/>
</dbReference>
<dbReference type="InterPro" id="IPR001138">
    <property type="entry name" value="Zn2Cys6_DnaBD"/>
</dbReference>
<dbReference type="OrthoDB" id="3364175at2759"/>